<dbReference type="Gene3D" id="3.40.50.2300">
    <property type="match status" value="1"/>
</dbReference>
<organism evidence="7 8">
    <name type="scientific">Aliiroseovarius salicola</name>
    <dbReference type="NCBI Taxonomy" id="3009082"/>
    <lineage>
        <taxon>Bacteria</taxon>
        <taxon>Pseudomonadati</taxon>
        <taxon>Pseudomonadota</taxon>
        <taxon>Alphaproteobacteria</taxon>
        <taxon>Rhodobacterales</taxon>
        <taxon>Paracoccaceae</taxon>
        <taxon>Aliiroseovarius</taxon>
    </lineage>
</organism>
<dbReference type="PANTHER" id="PTHR45339:SF1">
    <property type="entry name" value="HYBRID SIGNAL TRANSDUCTION HISTIDINE KINASE J"/>
    <property type="match status" value="1"/>
</dbReference>
<dbReference type="CDD" id="cd17574">
    <property type="entry name" value="REC_OmpR"/>
    <property type="match status" value="1"/>
</dbReference>
<comment type="catalytic activity">
    <reaction evidence="1">
        <text>ATP + protein L-histidine = ADP + protein N-phospho-L-histidine.</text>
        <dbReference type="EC" id="2.7.13.3"/>
    </reaction>
</comment>
<comment type="caution">
    <text evidence="7">The sequence shown here is derived from an EMBL/GenBank/DDBJ whole genome shotgun (WGS) entry which is preliminary data.</text>
</comment>
<name>A0ABT4W1U0_9RHOB</name>
<protein>
    <recommendedName>
        <fullName evidence="2">histidine kinase</fullName>
        <ecNumber evidence="2">2.7.13.3</ecNumber>
    </recommendedName>
</protein>
<dbReference type="SMART" id="SM00388">
    <property type="entry name" value="HisKA"/>
    <property type="match status" value="1"/>
</dbReference>
<dbReference type="EMBL" id="JAQIIO010000003">
    <property type="protein sequence ID" value="MDA5093723.1"/>
    <property type="molecule type" value="Genomic_DNA"/>
</dbReference>
<dbReference type="InterPro" id="IPR011006">
    <property type="entry name" value="CheY-like_superfamily"/>
</dbReference>
<dbReference type="SUPFAM" id="SSF47384">
    <property type="entry name" value="Homodimeric domain of signal transducing histidine kinase"/>
    <property type="match status" value="1"/>
</dbReference>
<evidence type="ECO:0000256" key="3">
    <source>
        <dbReference type="ARBA" id="ARBA00022553"/>
    </source>
</evidence>
<keyword evidence="4" id="KW-0902">Two-component regulatory system</keyword>
<dbReference type="EC" id="2.7.13.3" evidence="2"/>
<dbReference type="PANTHER" id="PTHR45339">
    <property type="entry name" value="HYBRID SIGNAL TRANSDUCTION HISTIDINE KINASE J"/>
    <property type="match status" value="1"/>
</dbReference>
<reference evidence="7 8" key="1">
    <citation type="submission" date="2023-01" db="EMBL/GenBank/DDBJ databases">
        <authorList>
            <person name="Yoon J.-W."/>
        </authorList>
    </citation>
    <scope>NUCLEOTIDE SEQUENCE [LARGE SCALE GENOMIC DNA]</scope>
    <source>
        <strain evidence="7 8">KMU-50</strain>
    </source>
</reference>
<evidence type="ECO:0000256" key="4">
    <source>
        <dbReference type="ARBA" id="ARBA00023012"/>
    </source>
</evidence>
<feature type="modified residue" description="4-aspartylphosphate" evidence="5">
    <location>
        <position position="218"/>
    </location>
</feature>
<evidence type="ECO:0000313" key="8">
    <source>
        <dbReference type="Proteomes" id="UP001528040"/>
    </source>
</evidence>
<dbReference type="InterPro" id="IPR001789">
    <property type="entry name" value="Sig_transdc_resp-reg_receiver"/>
</dbReference>
<proteinExistence type="predicted"/>
<dbReference type="Gene3D" id="1.10.287.130">
    <property type="match status" value="1"/>
</dbReference>
<dbReference type="CDD" id="cd00082">
    <property type="entry name" value="HisKA"/>
    <property type="match status" value="1"/>
</dbReference>
<dbReference type="PROSITE" id="PS50110">
    <property type="entry name" value="RESPONSE_REGULATORY"/>
    <property type="match status" value="1"/>
</dbReference>
<evidence type="ECO:0000256" key="5">
    <source>
        <dbReference type="PROSITE-ProRule" id="PRU00169"/>
    </source>
</evidence>
<dbReference type="RefSeq" id="WP_271053426.1">
    <property type="nucleotide sequence ID" value="NZ_JAQIIO010000003.1"/>
</dbReference>
<feature type="domain" description="Response regulatory" evidence="6">
    <location>
        <begin position="169"/>
        <end position="285"/>
    </location>
</feature>
<dbReference type="Pfam" id="PF00072">
    <property type="entry name" value="Response_reg"/>
    <property type="match status" value="1"/>
</dbReference>
<gene>
    <name evidence="7" type="ORF">O2N63_06440</name>
</gene>
<evidence type="ECO:0000256" key="1">
    <source>
        <dbReference type="ARBA" id="ARBA00000085"/>
    </source>
</evidence>
<keyword evidence="3 5" id="KW-0597">Phosphoprotein</keyword>
<dbReference type="InterPro" id="IPR036097">
    <property type="entry name" value="HisK_dim/P_sf"/>
</dbReference>
<dbReference type="Proteomes" id="UP001528040">
    <property type="component" value="Unassembled WGS sequence"/>
</dbReference>
<evidence type="ECO:0000256" key="2">
    <source>
        <dbReference type="ARBA" id="ARBA00012438"/>
    </source>
</evidence>
<dbReference type="InterPro" id="IPR003661">
    <property type="entry name" value="HisK_dim/P_dom"/>
</dbReference>
<accession>A0ABT4W1U0</accession>
<evidence type="ECO:0000313" key="7">
    <source>
        <dbReference type="EMBL" id="MDA5093723.1"/>
    </source>
</evidence>
<sequence>MDEVEKVARSFEDRLSQLRHELRTPIGHIIGYAELIDEDLESEQRNAYGHDLAAILNAGQKMLAIIDQHLNVSKKSLEEIELEEAQFALRLQLNHIGGYAEMMREDAVEREEEGLIADLGRITSAERSVLSLIEDIGSVLLGEVGGDPTPVPSAPHDLAAAAITGLGGDILVIDDNQMNRELLVRRLERGGYSATTLSSGDEALVLLDARSFDLILLDHMMPGLSGLETLQKIKANPQMRSTPVIMLSATDDADVMVRCILSGADDYVAKPFNPVLLIARINAALEKVRLRRNAARQIKVFISSPGDVIPERQIAKMVLGRLNEEYSGRALLVPILWEEEPLLVTQTFQAQIHPPHETDIYLGVLWSRIGSPLPDTIRREDGSLYESGTAFEFEDALEGHRSTGKPEMLLYLKTGYPDVSLENRDEVLDRLEQIDQLNAYRERMLMGEDGSYAAAFHMFERIEEFETMLEIHLRKLVQAILMRQ</sequence>
<keyword evidence="8" id="KW-1185">Reference proteome</keyword>
<dbReference type="SMART" id="SM00448">
    <property type="entry name" value="REC"/>
    <property type="match status" value="1"/>
</dbReference>
<dbReference type="SUPFAM" id="SSF52172">
    <property type="entry name" value="CheY-like"/>
    <property type="match status" value="1"/>
</dbReference>
<dbReference type="Pfam" id="PF00512">
    <property type="entry name" value="HisKA"/>
    <property type="match status" value="1"/>
</dbReference>
<evidence type="ECO:0000259" key="6">
    <source>
        <dbReference type="PROSITE" id="PS50110"/>
    </source>
</evidence>